<dbReference type="EC" id="6.3.3.2" evidence="5"/>
<organism evidence="6 7">
    <name type="scientific">Acetobacter vaccinii</name>
    <dbReference type="NCBI Taxonomy" id="2592655"/>
    <lineage>
        <taxon>Bacteria</taxon>
        <taxon>Pseudomonadati</taxon>
        <taxon>Pseudomonadota</taxon>
        <taxon>Alphaproteobacteria</taxon>
        <taxon>Acetobacterales</taxon>
        <taxon>Acetobacteraceae</taxon>
        <taxon>Acetobacter</taxon>
    </lineage>
</organism>
<dbReference type="NCBIfam" id="TIGR02727">
    <property type="entry name" value="MTHFS_bact"/>
    <property type="match status" value="1"/>
</dbReference>
<proteinExistence type="inferred from homology"/>
<dbReference type="GO" id="GO:0009396">
    <property type="term" value="P:folic acid-containing compound biosynthetic process"/>
    <property type="evidence" value="ECO:0007669"/>
    <property type="project" value="TreeGrafter"/>
</dbReference>
<dbReference type="InterPro" id="IPR002698">
    <property type="entry name" value="FTHF_cligase"/>
</dbReference>
<keyword evidence="6" id="KW-0436">Ligase</keyword>
<dbReference type="Pfam" id="PF01812">
    <property type="entry name" value="5-FTHF_cyc-lig"/>
    <property type="match status" value="1"/>
</dbReference>
<gene>
    <name evidence="6" type="ORF">FLP30_02570</name>
</gene>
<comment type="catalytic activity">
    <reaction evidence="5">
        <text>(6S)-5-formyl-5,6,7,8-tetrahydrofolate + ATP = (6R)-5,10-methenyltetrahydrofolate + ADP + phosphate</text>
        <dbReference type="Rhea" id="RHEA:10488"/>
        <dbReference type="ChEBI" id="CHEBI:30616"/>
        <dbReference type="ChEBI" id="CHEBI:43474"/>
        <dbReference type="ChEBI" id="CHEBI:57455"/>
        <dbReference type="ChEBI" id="CHEBI:57457"/>
        <dbReference type="ChEBI" id="CHEBI:456216"/>
        <dbReference type="EC" id="6.3.3.2"/>
    </reaction>
</comment>
<dbReference type="PANTHER" id="PTHR23407">
    <property type="entry name" value="ATPASE INHIBITOR/5-FORMYLTETRAHYDROFOLATE CYCLO-LIGASE"/>
    <property type="match status" value="1"/>
</dbReference>
<keyword evidence="5" id="KW-0460">Magnesium</keyword>
<dbReference type="Gene3D" id="3.40.50.10420">
    <property type="entry name" value="NagB/RpiA/CoA transferase-like"/>
    <property type="match status" value="1"/>
</dbReference>
<name>A0A5C1YNW7_9PROT</name>
<protein>
    <recommendedName>
        <fullName evidence="5">5-formyltetrahydrofolate cyclo-ligase</fullName>
        <ecNumber evidence="5">6.3.3.2</ecNumber>
    </recommendedName>
</protein>
<dbReference type="EMBL" id="CP043506">
    <property type="protein sequence ID" value="QEO16777.1"/>
    <property type="molecule type" value="Genomic_DNA"/>
</dbReference>
<keyword evidence="3 4" id="KW-0067">ATP-binding</keyword>
<sequence>MVAPLPPATQGDPPDIAASKVALRKHCAAALRARDVTRDSAIADRLMQLLQPRPGQIIAGVWPLPDEVDLRPLCHRLHAAGAVLVLPETPPRGNPLIFRRWSPDCTMLSGRFGTQHPEGDCLAPQTVLVPLLGFDRAGNRLGYGGGYYDRTLATLPDAARIGYAPSTQEVESLPAGPHDQPLSCIVTEKETLRFD</sequence>
<evidence type="ECO:0000313" key="7">
    <source>
        <dbReference type="Proteomes" id="UP000324536"/>
    </source>
</evidence>
<evidence type="ECO:0000313" key="6">
    <source>
        <dbReference type="EMBL" id="QEO16777.1"/>
    </source>
</evidence>
<dbReference type="RefSeq" id="WP_149278446.1">
    <property type="nucleotide sequence ID" value="NZ_CP043506.1"/>
</dbReference>
<evidence type="ECO:0000256" key="2">
    <source>
        <dbReference type="ARBA" id="ARBA00022741"/>
    </source>
</evidence>
<dbReference type="Proteomes" id="UP000324536">
    <property type="component" value="Chromosome"/>
</dbReference>
<dbReference type="GO" id="GO:0035999">
    <property type="term" value="P:tetrahydrofolate interconversion"/>
    <property type="evidence" value="ECO:0007669"/>
    <property type="project" value="TreeGrafter"/>
</dbReference>
<dbReference type="PANTHER" id="PTHR23407:SF1">
    <property type="entry name" value="5-FORMYLTETRAHYDROFOLATE CYCLO-LIGASE"/>
    <property type="match status" value="1"/>
</dbReference>
<reference evidence="6 7" key="1">
    <citation type="submission" date="2019-09" db="EMBL/GenBank/DDBJ databases">
        <title>Genome sequencing of strain KACC 21233.</title>
        <authorList>
            <person name="Heo J."/>
            <person name="Kim S.-J."/>
            <person name="Kim J.-S."/>
            <person name="Hong S.-B."/>
            <person name="Kwon S.-W."/>
        </authorList>
    </citation>
    <scope>NUCLEOTIDE SEQUENCE [LARGE SCALE GENOMIC DNA]</scope>
    <source>
        <strain evidence="6 7">KACC 21233</strain>
    </source>
</reference>
<dbReference type="KEGG" id="acek:FLP30_02570"/>
<comment type="similarity">
    <text evidence="1 5">Belongs to the 5-formyltetrahydrofolate cyclo-ligase family.</text>
</comment>
<dbReference type="PIRSF" id="PIRSF006806">
    <property type="entry name" value="FTHF_cligase"/>
    <property type="match status" value="1"/>
</dbReference>
<dbReference type="GO" id="GO:0046872">
    <property type="term" value="F:metal ion binding"/>
    <property type="evidence" value="ECO:0007669"/>
    <property type="project" value="UniProtKB-KW"/>
</dbReference>
<evidence type="ECO:0000256" key="4">
    <source>
        <dbReference type="PIRSR" id="PIRSR006806-1"/>
    </source>
</evidence>
<dbReference type="InterPro" id="IPR024185">
    <property type="entry name" value="FTHF_cligase-like_sf"/>
</dbReference>
<keyword evidence="2 4" id="KW-0547">Nucleotide-binding</keyword>
<dbReference type="AlphaFoldDB" id="A0A5C1YNW7"/>
<feature type="binding site" evidence="4">
    <location>
        <begin position="140"/>
        <end position="148"/>
    </location>
    <ligand>
        <name>ATP</name>
        <dbReference type="ChEBI" id="CHEBI:30616"/>
    </ligand>
</feature>
<evidence type="ECO:0000256" key="1">
    <source>
        <dbReference type="ARBA" id="ARBA00010638"/>
    </source>
</evidence>
<dbReference type="InterPro" id="IPR037171">
    <property type="entry name" value="NagB/RpiA_transferase-like"/>
</dbReference>
<dbReference type="GO" id="GO:0030272">
    <property type="term" value="F:5-formyltetrahydrofolate cyclo-ligase activity"/>
    <property type="evidence" value="ECO:0007669"/>
    <property type="project" value="UniProtKB-EC"/>
</dbReference>
<feature type="binding site" evidence="4">
    <location>
        <position position="67"/>
    </location>
    <ligand>
        <name>substrate</name>
    </ligand>
</feature>
<accession>A0A5C1YNW7</accession>
<comment type="cofactor">
    <cofactor evidence="5">
        <name>Mg(2+)</name>
        <dbReference type="ChEBI" id="CHEBI:18420"/>
    </cofactor>
</comment>
<evidence type="ECO:0000256" key="5">
    <source>
        <dbReference type="RuleBase" id="RU361279"/>
    </source>
</evidence>
<dbReference type="GO" id="GO:0005524">
    <property type="term" value="F:ATP binding"/>
    <property type="evidence" value="ECO:0007669"/>
    <property type="project" value="UniProtKB-KW"/>
</dbReference>
<keyword evidence="7" id="KW-1185">Reference proteome</keyword>
<keyword evidence="5" id="KW-0479">Metal-binding</keyword>
<evidence type="ECO:0000256" key="3">
    <source>
        <dbReference type="ARBA" id="ARBA00022840"/>
    </source>
</evidence>
<dbReference type="OrthoDB" id="9801938at2"/>
<dbReference type="SUPFAM" id="SSF100950">
    <property type="entry name" value="NagB/RpiA/CoA transferase-like"/>
    <property type="match status" value="1"/>
</dbReference>
<feature type="binding site" evidence="4">
    <location>
        <begin position="20"/>
        <end position="24"/>
    </location>
    <ligand>
        <name>ATP</name>
        <dbReference type="ChEBI" id="CHEBI:30616"/>
    </ligand>
</feature>